<keyword evidence="1" id="KW-0472">Membrane</keyword>
<dbReference type="Proteomes" id="UP000244197">
    <property type="component" value="Unassembled WGS sequence"/>
</dbReference>
<keyword evidence="1" id="KW-1133">Transmembrane helix</keyword>
<evidence type="ECO:0000256" key="1">
    <source>
        <dbReference type="SAM" id="Phobius"/>
    </source>
</evidence>
<dbReference type="EMBL" id="PIFK01000037">
    <property type="protein sequence ID" value="PTP29352.1"/>
    <property type="molecule type" value="Genomic_DNA"/>
</dbReference>
<evidence type="ECO:0000313" key="5">
    <source>
        <dbReference type="Proteomes" id="UP000244197"/>
    </source>
</evidence>
<accession>A0A2T5ESI4</accession>
<dbReference type="PANTHER" id="PTHR23028:SF53">
    <property type="entry name" value="ACYL_TRANSF_3 DOMAIN-CONTAINING PROTEIN"/>
    <property type="match status" value="1"/>
</dbReference>
<dbReference type="InterPro" id="IPR043968">
    <property type="entry name" value="SGNH"/>
</dbReference>
<feature type="transmembrane region" description="Helical" evidence="1">
    <location>
        <begin position="328"/>
        <end position="347"/>
    </location>
</feature>
<evidence type="ECO:0000313" key="4">
    <source>
        <dbReference type="EMBL" id="PTP29352.1"/>
    </source>
</evidence>
<feature type="domain" description="Acyltransferase 3" evidence="2">
    <location>
        <begin position="23"/>
        <end position="344"/>
    </location>
</feature>
<feature type="transmembrane region" description="Helical" evidence="1">
    <location>
        <begin position="151"/>
        <end position="174"/>
    </location>
</feature>
<feature type="transmembrane region" description="Helical" evidence="1">
    <location>
        <begin position="359"/>
        <end position="381"/>
    </location>
</feature>
<keyword evidence="1" id="KW-0812">Transmembrane</keyword>
<reference evidence="4 5" key="1">
    <citation type="submission" date="2017-11" db="EMBL/GenBank/DDBJ databases">
        <title>Population delineation of vibrios coincides with oyster pathogenicity.</title>
        <authorList>
            <person name="Bruto M."/>
            <person name="Labreuche Y."/>
            <person name="James A."/>
            <person name="Piel D."/>
            <person name="Chenivesse S."/>
            <person name="Petton B."/>
            <person name="Polz M.F."/>
            <person name="Le Roux F."/>
        </authorList>
    </citation>
    <scope>NUCLEOTIDE SEQUENCE [LARGE SCALE GENOMIC DNA]</scope>
    <source>
        <strain evidence="4 5">FF_144</strain>
    </source>
</reference>
<feature type="transmembrane region" description="Helical" evidence="1">
    <location>
        <begin position="302"/>
        <end position="322"/>
    </location>
</feature>
<feature type="transmembrane region" description="Helical" evidence="1">
    <location>
        <begin position="240"/>
        <end position="256"/>
    </location>
</feature>
<dbReference type="GO" id="GO:0009103">
    <property type="term" value="P:lipopolysaccharide biosynthetic process"/>
    <property type="evidence" value="ECO:0007669"/>
    <property type="project" value="TreeGrafter"/>
</dbReference>
<dbReference type="PANTHER" id="PTHR23028">
    <property type="entry name" value="ACETYLTRANSFERASE"/>
    <property type="match status" value="1"/>
</dbReference>
<feature type="transmembrane region" description="Helical" evidence="1">
    <location>
        <begin position="262"/>
        <end position="281"/>
    </location>
</feature>
<feature type="transmembrane region" description="Helical" evidence="1">
    <location>
        <begin position="181"/>
        <end position="201"/>
    </location>
</feature>
<dbReference type="GO" id="GO:0016747">
    <property type="term" value="F:acyltransferase activity, transferring groups other than amino-acyl groups"/>
    <property type="evidence" value="ECO:0007669"/>
    <property type="project" value="InterPro"/>
</dbReference>
<dbReference type="Pfam" id="PF19040">
    <property type="entry name" value="SGNH"/>
    <property type="match status" value="1"/>
</dbReference>
<dbReference type="AlphaFoldDB" id="A0A2T5ESI4"/>
<dbReference type="Pfam" id="PF01757">
    <property type="entry name" value="Acyl_transf_3"/>
    <property type="match status" value="1"/>
</dbReference>
<organism evidence="4 5">
    <name type="scientific">Vibrio splendidus</name>
    <dbReference type="NCBI Taxonomy" id="29497"/>
    <lineage>
        <taxon>Bacteria</taxon>
        <taxon>Pseudomonadati</taxon>
        <taxon>Pseudomonadota</taxon>
        <taxon>Gammaproteobacteria</taxon>
        <taxon>Vibrionales</taxon>
        <taxon>Vibrionaceae</taxon>
        <taxon>Vibrio</taxon>
    </lineage>
</organism>
<feature type="transmembrane region" description="Helical" evidence="1">
    <location>
        <begin position="90"/>
        <end position="110"/>
    </location>
</feature>
<dbReference type="GO" id="GO:0016020">
    <property type="term" value="C:membrane"/>
    <property type="evidence" value="ECO:0007669"/>
    <property type="project" value="TreeGrafter"/>
</dbReference>
<comment type="caution">
    <text evidence="4">The sequence shown here is derived from an EMBL/GenBank/DDBJ whole genome shotgun (WGS) entry which is preliminary data.</text>
</comment>
<dbReference type="InterPro" id="IPR002656">
    <property type="entry name" value="Acyl_transf_3_dom"/>
</dbReference>
<feature type="domain" description="SGNH" evidence="3">
    <location>
        <begin position="423"/>
        <end position="660"/>
    </location>
</feature>
<protein>
    <submittedName>
        <fullName evidence="4">O-antigen acetylase</fullName>
    </submittedName>
</protein>
<dbReference type="InterPro" id="IPR050879">
    <property type="entry name" value="Acyltransferase_3"/>
</dbReference>
<feature type="transmembrane region" description="Helical" evidence="1">
    <location>
        <begin position="207"/>
        <end position="228"/>
    </location>
</feature>
<name>A0A2T5ESI4_VIBSP</name>
<proteinExistence type="predicted"/>
<evidence type="ECO:0000259" key="2">
    <source>
        <dbReference type="Pfam" id="PF01757"/>
    </source>
</evidence>
<sequence>MFDSNIMETNIILKREIMTKFRPEIDGLRAISLFLVIFHHLGYGLFSGGFIGVDVFFVISGFLITSIIRKEITDKTFTLHGFYKRRILRLAPAYFTVIITVTLVATFVLLPTDLINYFKSVNYANFFLANFFMWSEVGGYFGVGSDFTPLLHLWSLAVEEQFYIFWPLFLIALYKITKFSYSLLILGVLFLLALAVSEFGANNYLAASYYLMPTRAFELIVGALLVFIPPVKVSKTYSNLLTALGVFLILWSGLTYTKETPFPGLNALIPCIGAALLILFTTHTHGIGKLISNKVMLYIGKISYPAYLWHWPLIVIANIYLIDITNSIAFVIILATLMLSALTYHFVELPAKKLSKNKLRTIFSLNYVVPVSCLLLAHFFIKLNHGYPARFSTEIVIMNEAINSFPHKERGRCNEGPVSEPLSESDCILGIAANSKVDVLLIGDSHANHFTGMIDEMAKNANVRGYDITQSQSIYLKDYKRFYELDGKTVEHKQFHTRNSYITDLLGQAKYSTVILAGAFLKSMEFDYRHINDDEAGNINDMTTALKNTVDFIMATGTKLIIIDDNPYYYKQIQHCELNNARFNFDFNCNLDVKVYAEQSSNWHRLLNGLQNTYSNLDVINPNEIICDEQHCYSSIDGVPLYKDAGHLNQIGSRLIGKKYIEKFGNPLSK</sequence>
<evidence type="ECO:0000259" key="3">
    <source>
        <dbReference type="Pfam" id="PF19040"/>
    </source>
</evidence>
<gene>
    <name evidence="4" type="ORF">CWO07_17725</name>
</gene>
<feature type="transmembrane region" description="Helical" evidence="1">
    <location>
        <begin position="49"/>
        <end position="69"/>
    </location>
</feature>